<dbReference type="RefSeq" id="WP_096341546.1">
    <property type="nucleotide sequence ID" value="NZ_NWMW01000001.1"/>
</dbReference>
<evidence type="ECO:0000313" key="2">
    <source>
        <dbReference type="EMBL" id="PCD03147.1"/>
    </source>
</evidence>
<dbReference type="GO" id="GO:0009882">
    <property type="term" value="F:blue light photoreceptor activity"/>
    <property type="evidence" value="ECO:0007669"/>
    <property type="project" value="InterPro"/>
</dbReference>
<name>A0A2A4B510_9SPHN</name>
<dbReference type="SMART" id="SM01034">
    <property type="entry name" value="BLUF"/>
    <property type="match status" value="1"/>
</dbReference>
<proteinExistence type="predicted"/>
<keyword evidence="3" id="KW-1185">Reference proteome</keyword>
<dbReference type="InterPro" id="IPR036046">
    <property type="entry name" value="Acylphosphatase-like_dom_sf"/>
</dbReference>
<accession>A0A2A4B510</accession>
<evidence type="ECO:0000259" key="1">
    <source>
        <dbReference type="PROSITE" id="PS50925"/>
    </source>
</evidence>
<reference evidence="2 3" key="1">
    <citation type="submission" date="2017-09" db="EMBL/GenBank/DDBJ databases">
        <title>Sphingomonas spermidinifaciens 9NM-10, whole genome shotgun sequence.</title>
        <authorList>
            <person name="Feng G."/>
            <person name="Zhu H."/>
        </authorList>
    </citation>
    <scope>NUCLEOTIDE SEQUENCE [LARGE SCALE GENOMIC DNA]</scope>
    <source>
        <strain evidence="2 3">9NM-10</strain>
    </source>
</reference>
<dbReference type="AlphaFoldDB" id="A0A2A4B510"/>
<dbReference type="SUPFAM" id="SSF54975">
    <property type="entry name" value="Acylphosphatase/BLUF domain-like"/>
    <property type="match status" value="1"/>
</dbReference>
<gene>
    <name evidence="2" type="ORF">COC42_01625</name>
</gene>
<protein>
    <submittedName>
        <fullName evidence="2">Activator of photopigment and puc with BLUF domain protein</fullName>
    </submittedName>
</protein>
<dbReference type="Gene3D" id="3.30.70.100">
    <property type="match status" value="1"/>
</dbReference>
<comment type="caution">
    <text evidence="2">The sequence shown here is derived from an EMBL/GenBank/DDBJ whole genome shotgun (WGS) entry which is preliminary data.</text>
</comment>
<dbReference type="GO" id="GO:0071949">
    <property type="term" value="F:FAD binding"/>
    <property type="evidence" value="ECO:0007669"/>
    <property type="project" value="InterPro"/>
</dbReference>
<dbReference type="Pfam" id="PF04940">
    <property type="entry name" value="BLUF"/>
    <property type="match status" value="1"/>
</dbReference>
<dbReference type="PROSITE" id="PS50925">
    <property type="entry name" value="BLUF"/>
    <property type="match status" value="1"/>
</dbReference>
<sequence length="131" mass="14211">MFQLVYVSSVAAGQPIDIDAILSISRRNNRIAGLTGMLYADARRFLQVLEGEEVDVIATFERIKADPRHRAVVVLSRRHIAAREFGAWEMAHAAPGHDADALLARVEALSAGASPTVRATFAGFVEARRAA</sequence>
<dbReference type="Proteomes" id="UP000218366">
    <property type="component" value="Unassembled WGS sequence"/>
</dbReference>
<dbReference type="EMBL" id="NWMW01000001">
    <property type="protein sequence ID" value="PCD03147.1"/>
    <property type="molecule type" value="Genomic_DNA"/>
</dbReference>
<evidence type="ECO:0000313" key="3">
    <source>
        <dbReference type="Proteomes" id="UP000218366"/>
    </source>
</evidence>
<feature type="domain" description="BLUF" evidence="1">
    <location>
        <begin position="1"/>
        <end position="91"/>
    </location>
</feature>
<dbReference type="OrthoDB" id="196105at2"/>
<organism evidence="2 3">
    <name type="scientific">Sphingomonas spermidinifaciens</name>
    <dbReference type="NCBI Taxonomy" id="1141889"/>
    <lineage>
        <taxon>Bacteria</taxon>
        <taxon>Pseudomonadati</taxon>
        <taxon>Pseudomonadota</taxon>
        <taxon>Alphaproteobacteria</taxon>
        <taxon>Sphingomonadales</taxon>
        <taxon>Sphingomonadaceae</taxon>
        <taxon>Sphingomonas</taxon>
    </lineage>
</organism>
<dbReference type="InterPro" id="IPR007024">
    <property type="entry name" value="BLUF_domain"/>
</dbReference>